<accession>A0A2K9LWQ7</accession>
<feature type="signal peptide" evidence="1">
    <location>
        <begin position="1"/>
        <end position="23"/>
    </location>
</feature>
<evidence type="ECO:0000313" key="3">
    <source>
        <dbReference type="Proteomes" id="UP000234790"/>
    </source>
</evidence>
<dbReference type="RefSeq" id="WP_101780876.1">
    <property type="nucleotide sequence ID" value="NZ_CP025543.1"/>
</dbReference>
<reference evidence="2 3" key="1">
    <citation type="submission" date="2017-12" db="EMBL/GenBank/DDBJ databases">
        <title>Complete genome sequence of Spiroplasma monobiae MQ-1 (ATCC 33825).</title>
        <authorList>
            <person name="Tsai Y.-M."/>
            <person name="Lo W.-S."/>
            <person name="Wu P.-S."/>
            <person name="Cho S.-T."/>
            <person name="Kuo C.-H."/>
        </authorList>
    </citation>
    <scope>NUCLEOTIDE SEQUENCE [LARGE SCALE GENOMIC DNA]</scope>
    <source>
        <strain evidence="2 3">MQ-1</strain>
    </source>
</reference>
<organism evidence="2 3">
    <name type="scientific">Spiroplasma monobiae MQ-1</name>
    <dbReference type="NCBI Taxonomy" id="1336748"/>
    <lineage>
        <taxon>Bacteria</taxon>
        <taxon>Bacillati</taxon>
        <taxon>Mycoplasmatota</taxon>
        <taxon>Mollicutes</taxon>
        <taxon>Entomoplasmatales</taxon>
        <taxon>Spiroplasmataceae</taxon>
        <taxon>Spiroplasma</taxon>
    </lineage>
</organism>
<gene>
    <name evidence="2" type="ORF">SMONO_v1c05760</name>
</gene>
<feature type="chain" id="PRO_5014655777" description="Lipoprotein" evidence="1">
    <location>
        <begin position="24"/>
        <end position="186"/>
    </location>
</feature>
<protein>
    <recommendedName>
        <fullName evidence="4">Lipoprotein</fullName>
    </recommendedName>
</protein>
<dbReference type="InterPro" id="IPR054816">
    <property type="entry name" value="Lipoprotein_mollicutes-type_CS"/>
</dbReference>
<dbReference type="AlphaFoldDB" id="A0A2K9LWQ7"/>
<dbReference type="NCBIfam" id="NF038029">
    <property type="entry name" value="LP_plasma"/>
    <property type="match status" value="1"/>
</dbReference>
<evidence type="ECO:0000313" key="2">
    <source>
        <dbReference type="EMBL" id="AUM62825.1"/>
    </source>
</evidence>
<sequence>MKKILTLLSAVSLTATASASVVACGGGDGGGTIEPPTTNIYKVDEVFIEREIEEISVDYNPHNDSWMRSLYVSMNNRLIDMNYDNNKSKIGKVAKRQDMRNTLNTLPNYYSQNKNNENYEKLSELSEGLKDGENLISNFKFKMIFNHSDIMSANKDKEWEVASKQITEKMDEGTIVVSIKELKIIK</sequence>
<keyword evidence="3" id="KW-1185">Reference proteome</keyword>
<name>A0A2K9LWQ7_SPISQ</name>
<keyword evidence="1" id="KW-0732">Signal</keyword>
<proteinExistence type="predicted"/>
<evidence type="ECO:0000256" key="1">
    <source>
        <dbReference type="SAM" id="SignalP"/>
    </source>
</evidence>
<dbReference type="PROSITE" id="PS51257">
    <property type="entry name" value="PROKAR_LIPOPROTEIN"/>
    <property type="match status" value="1"/>
</dbReference>
<dbReference type="KEGG" id="smoo:SMONO_v1c05760"/>
<evidence type="ECO:0008006" key="4">
    <source>
        <dbReference type="Google" id="ProtNLM"/>
    </source>
</evidence>
<dbReference type="EMBL" id="CP025543">
    <property type="protein sequence ID" value="AUM62825.1"/>
    <property type="molecule type" value="Genomic_DNA"/>
</dbReference>
<dbReference type="Proteomes" id="UP000234790">
    <property type="component" value="Chromosome"/>
</dbReference>